<keyword evidence="1" id="KW-1133">Transmembrane helix</keyword>
<feature type="transmembrane region" description="Helical" evidence="1">
    <location>
        <begin position="68"/>
        <end position="90"/>
    </location>
</feature>
<name>A0ABW5PZ16_9BACI</name>
<protein>
    <submittedName>
        <fullName evidence="2">Uncharacterized protein</fullName>
    </submittedName>
</protein>
<organism evidence="2 3">
    <name type="scientific">Oceanobacillus kapialis</name>
    <dbReference type="NCBI Taxonomy" id="481353"/>
    <lineage>
        <taxon>Bacteria</taxon>
        <taxon>Bacillati</taxon>
        <taxon>Bacillota</taxon>
        <taxon>Bacilli</taxon>
        <taxon>Bacillales</taxon>
        <taxon>Bacillaceae</taxon>
        <taxon>Oceanobacillus</taxon>
    </lineage>
</organism>
<keyword evidence="1" id="KW-0812">Transmembrane</keyword>
<evidence type="ECO:0000313" key="3">
    <source>
        <dbReference type="Proteomes" id="UP001597451"/>
    </source>
</evidence>
<sequence length="94" mass="9582">MVESVITIGGITAAVLVAISLFFSKALSKNNYLGYFPSFLIALAGGVFVTLAAVAGKVDIMGLGYGGWGIAFLFAAATGLIVTSIIDSYANVEA</sequence>
<keyword evidence="1" id="KW-0472">Membrane</keyword>
<comment type="caution">
    <text evidence="2">The sequence shown here is derived from an EMBL/GenBank/DDBJ whole genome shotgun (WGS) entry which is preliminary data.</text>
</comment>
<feature type="transmembrane region" description="Helical" evidence="1">
    <location>
        <begin position="35"/>
        <end position="56"/>
    </location>
</feature>
<dbReference type="Proteomes" id="UP001597451">
    <property type="component" value="Unassembled WGS sequence"/>
</dbReference>
<gene>
    <name evidence="2" type="ORF">ACFSUN_07475</name>
</gene>
<feature type="transmembrane region" description="Helical" evidence="1">
    <location>
        <begin position="6"/>
        <end position="23"/>
    </location>
</feature>
<keyword evidence="3" id="KW-1185">Reference proteome</keyword>
<reference evidence="3" key="1">
    <citation type="journal article" date="2019" name="Int. J. Syst. Evol. Microbiol.">
        <title>The Global Catalogue of Microorganisms (GCM) 10K type strain sequencing project: providing services to taxonomists for standard genome sequencing and annotation.</title>
        <authorList>
            <consortium name="The Broad Institute Genomics Platform"/>
            <consortium name="The Broad Institute Genome Sequencing Center for Infectious Disease"/>
            <person name="Wu L."/>
            <person name="Ma J."/>
        </authorList>
    </citation>
    <scope>NUCLEOTIDE SEQUENCE [LARGE SCALE GENOMIC DNA]</scope>
    <source>
        <strain evidence="3">TISTR 1858</strain>
    </source>
</reference>
<dbReference type="RefSeq" id="WP_379561362.1">
    <property type="nucleotide sequence ID" value="NZ_CP085256.1"/>
</dbReference>
<dbReference type="EMBL" id="JBHUMX010000015">
    <property type="protein sequence ID" value="MFD2628627.1"/>
    <property type="molecule type" value="Genomic_DNA"/>
</dbReference>
<accession>A0ABW5PZ16</accession>
<evidence type="ECO:0000256" key="1">
    <source>
        <dbReference type="SAM" id="Phobius"/>
    </source>
</evidence>
<proteinExistence type="predicted"/>
<evidence type="ECO:0000313" key="2">
    <source>
        <dbReference type="EMBL" id="MFD2628627.1"/>
    </source>
</evidence>